<sequence>MSATTTDNARLNTLRHHLADYELHHSQPSEAEAASAPPPSSQPGVTAASNPEGWETQWRRVPAYRPARPENLLGDRNTFNNEIERNFIRVMFGGVTLQARASWLWRSTGGRLNDQIFRVRIGGEW</sequence>
<feature type="region of interest" description="Disordered" evidence="1">
    <location>
        <begin position="16"/>
        <end position="75"/>
    </location>
</feature>
<accession>A0AAI8Z8V1</accession>
<gene>
    <name evidence="2" type="ORF">LECACI_7A009753</name>
</gene>
<feature type="compositionally biased region" description="Basic and acidic residues" evidence="1">
    <location>
        <begin position="17"/>
        <end position="27"/>
    </location>
</feature>
<dbReference type="EMBL" id="CAVMBE010000125">
    <property type="protein sequence ID" value="CAK4034595.1"/>
    <property type="molecule type" value="Genomic_DNA"/>
</dbReference>
<proteinExistence type="predicted"/>
<organism evidence="2 3">
    <name type="scientific">Lecanosticta acicola</name>
    <dbReference type="NCBI Taxonomy" id="111012"/>
    <lineage>
        <taxon>Eukaryota</taxon>
        <taxon>Fungi</taxon>
        <taxon>Dikarya</taxon>
        <taxon>Ascomycota</taxon>
        <taxon>Pezizomycotina</taxon>
        <taxon>Dothideomycetes</taxon>
        <taxon>Dothideomycetidae</taxon>
        <taxon>Mycosphaerellales</taxon>
        <taxon>Mycosphaerellaceae</taxon>
        <taxon>Lecanosticta</taxon>
    </lineage>
</organism>
<protein>
    <submittedName>
        <fullName evidence="2">Uncharacterized protein</fullName>
    </submittedName>
</protein>
<evidence type="ECO:0000256" key="1">
    <source>
        <dbReference type="SAM" id="MobiDB-lite"/>
    </source>
</evidence>
<keyword evidence="3" id="KW-1185">Reference proteome</keyword>
<dbReference type="Proteomes" id="UP001296104">
    <property type="component" value="Unassembled WGS sequence"/>
</dbReference>
<evidence type="ECO:0000313" key="3">
    <source>
        <dbReference type="Proteomes" id="UP001296104"/>
    </source>
</evidence>
<name>A0AAI8Z8V1_9PEZI</name>
<dbReference type="AlphaFoldDB" id="A0AAI8Z8V1"/>
<evidence type="ECO:0000313" key="2">
    <source>
        <dbReference type="EMBL" id="CAK4034595.1"/>
    </source>
</evidence>
<comment type="caution">
    <text evidence="2">The sequence shown here is derived from an EMBL/GenBank/DDBJ whole genome shotgun (WGS) entry which is preliminary data.</text>
</comment>
<reference evidence="2" key="1">
    <citation type="submission" date="2023-11" db="EMBL/GenBank/DDBJ databases">
        <authorList>
            <person name="Alioto T."/>
            <person name="Alioto T."/>
            <person name="Gomez Garrido J."/>
        </authorList>
    </citation>
    <scope>NUCLEOTIDE SEQUENCE</scope>
</reference>